<proteinExistence type="predicted"/>
<reference evidence="4" key="1">
    <citation type="submission" date="2025-08" db="UniProtKB">
        <authorList>
            <consortium name="RefSeq"/>
        </authorList>
    </citation>
    <scope>IDENTIFICATION</scope>
    <source>
        <tissue evidence="4">Seedling</tissue>
    </source>
</reference>
<dbReference type="SUPFAM" id="SSF50405">
    <property type="entry name" value="Actin-crosslinking proteins"/>
    <property type="match status" value="1"/>
</dbReference>
<dbReference type="AlphaFoldDB" id="A0A6P4AGQ6"/>
<dbReference type="InParanoid" id="A0A6P4AGQ6"/>
<dbReference type="Proteomes" id="UP001652623">
    <property type="component" value="Chromosome 3"/>
</dbReference>
<organism evidence="3 4">
    <name type="scientific">Ziziphus jujuba</name>
    <name type="common">Chinese jujube</name>
    <name type="synonym">Ziziphus sativa</name>
    <dbReference type="NCBI Taxonomy" id="326968"/>
    <lineage>
        <taxon>Eukaryota</taxon>
        <taxon>Viridiplantae</taxon>
        <taxon>Streptophyta</taxon>
        <taxon>Embryophyta</taxon>
        <taxon>Tracheophyta</taxon>
        <taxon>Spermatophyta</taxon>
        <taxon>Magnoliopsida</taxon>
        <taxon>eudicotyledons</taxon>
        <taxon>Gunneridae</taxon>
        <taxon>Pentapetalae</taxon>
        <taxon>rosids</taxon>
        <taxon>fabids</taxon>
        <taxon>Rosales</taxon>
        <taxon>Rhamnaceae</taxon>
        <taxon>Paliureae</taxon>
        <taxon>Ziziphus</taxon>
    </lineage>
</organism>
<evidence type="ECO:0000256" key="1">
    <source>
        <dbReference type="SAM" id="MobiDB-lite"/>
    </source>
</evidence>
<gene>
    <name evidence="4" type="primary">LOC107422722</name>
</gene>
<name>A0A6P4AGQ6_ZIZJJ</name>
<dbReference type="CDD" id="cd23340">
    <property type="entry name" value="beta-trefoil_FSCN_ACP-like"/>
    <property type="match status" value="1"/>
</dbReference>
<evidence type="ECO:0000313" key="3">
    <source>
        <dbReference type="Proteomes" id="UP001652623"/>
    </source>
</evidence>
<evidence type="ECO:0000259" key="2">
    <source>
        <dbReference type="Pfam" id="PF04601"/>
    </source>
</evidence>
<sequence>MEFFHKAKVVRLYRPRHGKYLIAQEDQESVKQDRNGSSRQARWTVEFVPGSDSIIRLRSCYDKYLTASNQPFLIGLTGRQVLQTLPARLDSPVEWEPIKCGNHMRLRSRFGHSFLRANGSLPPWRNTVTHFTADGSIPNSDLDWDAEILEIHKDTTSSHIQPPPPHVHVNGNASAPASARAPAPASARAPAPASKQGSISSFQYAMAGLSAGNLGVGLVNLMPDGADANGHLTGVADTTGVSDATGVADAAGVMDPTGVADVTTAAAGGIDAGGLAGDIVNMASNCPVM</sequence>
<feature type="region of interest" description="Disordered" evidence="1">
    <location>
        <begin position="156"/>
        <end position="195"/>
    </location>
</feature>
<dbReference type="GeneID" id="107422722"/>
<protein>
    <submittedName>
        <fullName evidence="4">Uncharacterized protein LOC107422722</fullName>
    </submittedName>
</protein>
<dbReference type="InterPro" id="IPR007679">
    <property type="entry name" value="DUF569"/>
</dbReference>
<feature type="domain" description="DUF569" evidence="2">
    <location>
        <begin position="1"/>
        <end position="136"/>
    </location>
</feature>
<dbReference type="PANTHER" id="PTHR31205">
    <property type="entry name" value="ACTIN CROSS-LINKING PROTEIN (DUF569)"/>
    <property type="match status" value="1"/>
</dbReference>
<dbReference type="Pfam" id="PF04601">
    <property type="entry name" value="DUF569"/>
    <property type="match status" value="1"/>
</dbReference>
<accession>A0A6P4AGQ6</accession>
<dbReference type="InterPro" id="IPR008999">
    <property type="entry name" value="Actin-crosslinking"/>
</dbReference>
<dbReference type="RefSeq" id="XP_015887706.2">
    <property type="nucleotide sequence ID" value="XM_016032220.4"/>
</dbReference>
<dbReference type="KEGG" id="zju:107422722"/>
<keyword evidence="3" id="KW-1185">Reference proteome</keyword>
<dbReference type="PANTHER" id="PTHR31205:SF69">
    <property type="entry name" value="ACTIN CROSS-LINKING PROTEIN (DUF569)"/>
    <property type="match status" value="1"/>
</dbReference>
<dbReference type="Gene3D" id="2.80.10.50">
    <property type="match status" value="1"/>
</dbReference>
<evidence type="ECO:0000313" key="4">
    <source>
        <dbReference type="RefSeq" id="XP_015887706.2"/>
    </source>
</evidence>
<feature type="compositionally biased region" description="Low complexity" evidence="1">
    <location>
        <begin position="173"/>
        <end position="194"/>
    </location>
</feature>